<dbReference type="EMBL" id="KN881306">
    <property type="protein sequence ID" value="KIY60736.1"/>
    <property type="molecule type" value="Genomic_DNA"/>
</dbReference>
<evidence type="ECO:0000313" key="3">
    <source>
        <dbReference type="Proteomes" id="UP000054007"/>
    </source>
</evidence>
<dbReference type="STRING" id="1314674.A0A0D7ATX8"/>
<sequence>YKSVDRKANPVAATLPEDAKVKRRFPENPLNTLPPLSPHPPDFLPTKRLSHERLASLGVLDNEFLLPEERRLAVHVLALNADAIAFDSEERGTFRDDYISPAIIPLVEHEPWARKSFPIPPGIRDEVHRQIDEKIRLGLLEPSDSSYRTQWFCVAKKNGK</sequence>
<dbReference type="Gene3D" id="3.10.10.10">
    <property type="entry name" value="HIV Type 1 Reverse Transcriptase, subunit A, domain 1"/>
    <property type="match status" value="1"/>
</dbReference>
<evidence type="ECO:0000313" key="2">
    <source>
        <dbReference type="EMBL" id="KIY60736.1"/>
    </source>
</evidence>
<evidence type="ECO:0000256" key="1">
    <source>
        <dbReference type="SAM" id="MobiDB-lite"/>
    </source>
</evidence>
<reference evidence="2 3" key="1">
    <citation type="journal article" date="2015" name="Fungal Genet. Biol.">
        <title>Evolution of novel wood decay mechanisms in Agaricales revealed by the genome sequences of Fistulina hepatica and Cylindrobasidium torrendii.</title>
        <authorList>
            <person name="Floudas D."/>
            <person name="Held B.W."/>
            <person name="Riley R."/>
            <person name="Nagy L.G."/>
            <person name="Koehler G."/>
            <person name="Ransdell A.S."/>
            <person name="Younus H."/>
            <person name="Chow J."/>
            <person name="Chiniquy J."/>
            <person name="Lipzen A."/>
            <person name="Tritt A."/>
            <person name="Sun H."/>
            <person name="Haridas S."/>
            <person name="LaButti K."/>
            <person name="Ohm R.A."/>
            <person name="Kues U."/>
            <person name="Blanchette R.A."/>
            <person name="Grigoriev I.V."/>
            <person name="Minto R.E."/>
            <person name="Hibbett D.S."/>
        </authorList>
    </citation>
    <scope>NUCLEOTIDE SEQUENCE [LARGE SCALE GENOMIC DNA]</scope>
    <source>
        <strain evidence="2 3">FP15055 ss-10</strain>
    </source>
</reference>
<feature type="non-terminal residue" evidence="2">
    <location>
        <position position="160"/>
    </location>
</feature>
<dbReference type="AlphaFoldDB" id="A0A0D7ATX8"/>
<accession>A0A0D7ATX8</accession>
<dbReference type="Proteomes" id="UP000054007">
    <property type="component" value="Unassembled WGS sequence"/>
</dbReference>
<feature type="region of interest" description="Disordered" evidence="1">
    <location>
        <begin position="1"/>
        <end position="40"/>
    </location>
</feature>
<organism evidence="2 3">
    <name type="scientific">Cylindrobasidium torrendii FP15055 ss-10</name>
    <dbReference type="NCBI Taxonomy" id="1314674"/>
    <lineage>
        <taxon>Eukaryota</taxon>
        <taxon>Fungi</taxon>
        <taxon>Dikarya</taxon>
        <taxon>Basidiomycota</taxon>
        <taxon>Agaricomycotina</taxon>
        <taxon>Agaricomycetes</taxon>
        <taxon>Agaricomycetidae</taxon>
        <taxon>Agaricales</taxon>
        <taxon>Marasmiineae</taxon>
        <taxon>Physalacriaceae</taxon>
        <taxon>Cylindrobasidium</taxon>
    </lineage>
</organism>
<evidence type="ECO:0008006" key="4">
    <source>
        <dbReference type="Google" id="ProtNLM"/>
    </source>
</evidence>
<dbReference type="InterPro" id="IPR043502">
    <property type="entry name" value="DNA/RNA_pol_sf"/>
</dbReference>
<protein>
    <recommendedName>
        <fullName evidence="4">DNA/RNA polymerase</fullName>
    </recommendedName>
</protein>
<proteinExistence type="predicted"/>
<name>A0A0D7ATX8_9AGAR</name>
<dbReference type="OrthoDB" id="5599163at2759"/>
<gene>
    <name evidence="2" type="ORF">CYLTODRAFT_327149</name>
</gene>
<feature type="non-terminal residue" evidence="2">
    <location>
        <position position="1"/>
    </location>
</feature>
<feature type="compositionally biased region" description="Basic and acidic residues" evidence="1">
    <location>
        <begin position="17"/>
        <end position="26"/>
    </location>
</feature>
<keyword evidence="3" id="KW-1185">Reference proteome</keyword>
<dbReference type="SUPFAM" id="SSF56672">
    <property type="entry name" value="DNA/RNA polymerases"/>
    <property type="match status" value="1"/>
</dbReference>